<name>A0A380TMR6_9HYPH</name>
<evidence type="ECO:0000313" key="2">
    <source>
        <dbReference type="EMBL" id="SUS16584.1"/>
    </source>
</evidence>
<gene>
    <name evidence="2" type="ORF">RHIZ70P_80</name>
</gene>
<dbReference type="RefSeq" id="WP_159373899.1">
    <property type="nucleotide sequence ID" value="NZ_LS974446.1"/>
</dbReference>
<dbReference type="Pfam" id="PF13411">
    <property type="entry name" value="MerR_1"/>
    <property type="match status" value="1"/>
</dbReference>
<dbReference type="Gene3D" id="1.10.1660.10">
    <property type="match status" value="1"/>
</dbReference>
<organism evidence="2">
    <name type="scientific">Ciceribacter selenitireducens ATCC BAA-1503</name>
    <dbReference type="NCBI Taxonomy" id="1336235"/>
    <lineage>
        <taxon>Bacteria</taxon>
        <taxon>Pseudomonadati</taxon>
        <taxon>Pseudomonadota</taxon>
        <taxon>Alphaproteobacteria</taxon>
        <taxon>Hyphomicrobiales</taxon>
        <taxon>Rhizobiaceae</taxon>
        <taxon>Ciceribacter</taxon>
    </lineage>
</organism>
<dbReference type="GO" id="GO:0006355">
    <property type="term" value="P:regulation of DNA-templated transcription"/>
    <property type="evidence" value="ECO:0007669"/>
    <property type="project" value="InterPro"/>
</dbReference>
<geneLocation type="plasmid" evidence="2">
    <name>1</name>
</geneLocation>
<accession>A0A380TMR6</accession>
<feature type="domain" description="HTH merR-type" evidence="1">
    <location>
        <begin position="6"/>
        <end position="61"/>
    </location>
</feature>
<dbReference type="AlphaFoldDB" id="A0A380TMR6"/>
<dbReference type="InterPro" id="IPR000551">
    <property type="entry name" value="MerR-type_HTH_dom"/>
</dbReference>
<sequence>MRLVKASEVQRLTGLTADQLREWTTRRGLIQPDAKPHGPGSRALYSWQTVLLLRIAVVLKEAFHVELHSQRSLFLALSQRLEKTSFPALRGAAIAINSEGSFDIVDPRRLEAPSNDLLMLQLDPHLEILSREFGLLEPIRQLPLFPARAVT</sequence>
<dbReference type="GO" id="GO:0003677">
    <property type="term" value="F:DNA binding"/>
    <property type="evidence" value="ECO:0007669"/>
    <property type="project" value="InterPro"/>
</dbReference>
<proteinExistence type="predicted"/>
<evidence type="ECO:0000259" key="1">
    <source>
        <dbReference type="Pfam" id="PF13411"/>
    </source>
</evidence>
<keyword evidence="2" id="KW-0614">Plasmid</keyword>
<reference evidence="2" key="1">
    <citation type="submission" date="2018-07" db="EMBL/GenBank/DDBJ databases">
        <authorList>
            <person name="Quirk P.G."/>
            <person name="Krulwich T.A."/>
        </authorList>
    </citation>
    <scope>NUCLEOTIDE SEQUENCE</scope>
    <source>
        <strain evidence="2">T2.30D-1.1_plasmid</strain>
        <plasmid evidence="2">1</plasmid>
    </source>
</reference>
<dbReference type="EMBL" id="LS974446">
    <property type="protein sequence ID" value="SUS16584.1"/>
    <property type="molecule type" value="Genomic_DNA"/>
</dbReference>
<protein>
    <recommendedName>
        <fullName evidence="1">HTH merR-type domain-containing protein</fullName>
    </recommendedName>
</protein>